<comment type="catalytic activity">
    <reaction evidence="6">
        <text>a 2'-deoxyadenosine in DNA + S-adenosyl-L-methionine = an N(6)-methyl-2'-deoxyadenosine in DNA + S-adenosyl-L-homocysteine + H(+)</text>
        <dbReference type="Rhea" id="RHEA:15197"/>
        <dbReference type="Rhea" id="RHEA-COMP:12418"/>
        <dbReference type="Rhea" id="RHEA-COMP:12419"/>
        <dbReference type="ChEBI" id="CHEBI:15378"/>
        <dbReference type="ChEBI" id="CHEBI:57856"/>
        <dbReference type="ChEBI" id="CHEBI:59789"/>
        <dbReference type="ChEBI" id="CHEBI:90615"/>
        <dbReference type="ChEBI" id="CHEBI:90616"/>
        <dbReference type="EC" id="2.1.1.72"/>
    </reaction>
</comment>
<evidence type="ECO:0000259" key="7">
    <source>
        <dbReference type="Pfam" id="PF02384"/>
    </source>
</evidence>
<evidence type="ECO:0000313" key="8">
    <source>
        <dbReference type="EMBL" id="GAI04640.1"/>
    </source>
</evidence>
<dbReference type="GO" id="GO:0009007">
    <property type="term" value="F:site-specific DNA-methyltransferase (adenine-specific) activity"/>
    <property type="evidence" value="ECO:0007669"/>
    <property type="project" value="UniProtKB-EC"/>
</dbReference>
<dbReference type="InterPro" id="IPR038333">
    <property type="entry name" value="T1MK-like_N_sf"/>
</dbReference>
<evidence type="ECO:0000256" key="4">
    <source>
        <dbReference type="ARBA" id="ARBA00022691"/>
    </source>
</evidence>
<protein>
    <recommendedName>
        <fullName evidence="1">site-specific DNA-methyltransferase (adenine-specific)</fullName>
        <ecNumber evidence="1">2.1.1.72</ecNumber>
    </recommendedName>
</protein>
<evidence type="ECO:0000256" key="5">
    <source>
        <dbReference type="ARBA" id="ARBA00022747"/>
    </source>
</evidence>
<keyword evidence="5" id="KW-0680">Restriction system</keyword>
<evidence type="ECO:0000256" key="2">
    <source>
        <dbReference type="ARBA" id="ARBA00022603"/>
    </source>
</evidence>
<organism evidence="8">
    <name type="scientific">marine sediment metagenome</name>
    <dbReference type="NCBI Taxonomy" id="412755"/>
    <lineage>
        <taxon>unclassified sequences</taxon>
        <taxon>metagenomes</taxon>
        <taxon>ecological metagenomes</taxon>
    </lineage>
</organism>
<dbReference type="EC" id="2.1.1.72" evidence="1"/>
<feature type="domain" description="DNA methylase adenine-specific" evidence="7">
    <location>
        <begin position="67"/>
        <end position="255"/>
    </location>
</feature>
<reference evidence="8" key="1">
    <citation type="journal article" date="2014" name="Front. Microbiol.">
        <title>High frequency of phylogenetically diverse reductive dehalogenase-homologous genes in deep subseafloor sedimentary metagenomes.</title>
        <authorList>
            <person name="Kawai M."/>
            <person name="Futagami T."/>
            <person name="Toyoda A."/>
            <person name="Takaki Y."/>
            <person name="Nishi S."/>
            <person name="Hori S."/>
            <person name="Arai W."/>
            <person name="Tsubouchi T."/>
            <person name="Morono Y."/>
            <person name="Uchiyama I."/>
            <person name="Ito T."/>
            <person name="Fujiyama A."/>
            <person name="Inagaki F."/>
            <person name="Takami H."/>
        </authorList>
    </citation>
    <scope>NUCLEOTIDE SEQUENCE</scope>
    <source>
        <strain evidence="8">Expedition CK06-06</strain>
    </source>
</reference>
<dbReference type="PROSITE" id="PS00092">
    <property type="entry name" value="N6_MTASE"/>
    <property type="match status" value="1"/>
</dbReference>
<dbReference type="InterPro" id="IPR051537">
    <property type="entry name" value="DNA_Adenine_Mtase"/>
</dbReference>
<keyword evidence="2" id="KW-0489">Methyltransferase</keyword>
<dbReference type="InterPro" id="IPR003356">
    <property type="entry name" value="DNA_methylase_A-5"/>
</dbReference>
<feature type="non-terminal residue" evidence="8">
    <location>
        <position position="1"/>
    </location>
</feature>
<accession>X1LQH7</accession>
<dbReference type="SUPFAM" id="SSF53335">
    <property type="entry name" value="S-adenosyl-L-methionine-dependent methyltransferases"/>
    <property type="match status" value="1"/>
</dbReference>
<dbReference type="AlphaFoldDB" id="X1LQH7"/>
<proteinExistence type="predicted"/>
<feature type="non-terminal residue" evidence="8">
    <location>
        <position position="256"/>
    </location>
</feature>
<keyword evidence="3" id="KW-0808">Transferase</keyword>
<dbReference type="Pfam" id="PF02384">
    <property type="entry name" value="N6_Mtase"/>
    <property type="match status" value="1"/>
</dbReference>
<dbReference type="InterPro" id="IPR002052">
    <property type="entry name" value="DNA_methylase_N6_adenine_CS"/>
</dbReference>
<dbReference type="PRINTS" id="PR00507">
    <property type="entry name" value="N12N6MTFRASE"/>
</dbReference>
<dbReference type="EMBL" id="BARV01011168">
    <property type="protein sequence ID" value="GAI04640.1"/>
    <property type="molecule type" value="Genomic_DNA"/>
</dbReference>
<name>X1LQH7_9ZZZZ</name>
<dbReference type="GO" id="GO:0008170">
    <property type="term" value="F:N-methyltransferase activity"/>
    <property type="evidence" value="ECO:0007669"/>
    <property type="project" value="InterPro"/>
</dbReference>
<dbReference type="GO" id="GO:0032259">
    <property type="term" value="P:methylation"/>
    <property type="evidence" value="ECO:0007669"/>
    <property type="project" value="UniProtKB-KW"/>
</dbReference>
<evidence type="ECO:0000256" key="1">
    <source>
        <dbReference type="ARBA" id="ARBA00011900"/>
    </source>
</evidence>
<dbReference type="Gene3D" id="3.40.50.150">
    <property type="entry name" value="Vaccinia Virus protein VP39"/>
    <property type="match status" value="1"/>
</dbReference>
<evidence type="ECO:0000256" key="6">
    <source>
        <dbReference type="ARBA" id="ARBA00047942"/>
    </source>
</evidence>
<gene>
    <name evidence="8" type="ORF">S06H3_21302</name>
</gene>
<dbReference type="GO" id="GO:0003677">
    <property type="term" value="F:DNA binding"/>
    <property type="evidence" value="ECO:0007669"/>
    <property type="project" value="InterPro"/>
</dbReference>
<dbReference type="InterPro" id="IPR029063">
    <property type="entry name" value="SAM-dependent_MTases_sf"/>
</dbReference>
<comment type="caution">
    <text evidence="8">The sequence shown here is derived from an EMBL/GenBank/DDBJ whole genome shotgun (WGS) entry which is preliminary data.</text>
</comment>
<sequence length="256" mass="29238">KGLDWESLKNLEGVELEEHYRHILDSLGREQGILGEIFRKAENRIRDPAKLKRLVDLIDGEVWMGLSIDVKGEIYEGLLQKNAEDIKSGAGQYFTPRPLIRAMVECVRPEPGMTIHDPACGTGGFILAAQKHILDNFPNMSRDEKEFLRTKTFRGWEIVQETARLCLMNMYLHGIGGEIHDESPITVADSLEQPPRDHYDMVLTNPPFGRKSSITIYNGDGQVTRQTLSYERDDFWATTSNKQLNFVQHVRSLLKQ</sequence>
<dbReference type="PANTHER" id="PTHR42933">
    <property type="entry name" value="SLR6095 PROTEIN"/>
    <property type="match status" value="1"/>
</dbReference>
<dbReference type="Gene3D" id="1.20.1260.30">
    <property type="match status" value="1"/>
</dbReference>
<dbReference type="GO" id="GO:0009307">
    <property type="term" value="P:DNA restriction-modification system"/>
    <property type="evidence" value="ECO:0007669"/>
    <property type="project" value="UniProtKB-KW"/>
</dbReference>
<evidence type="ECO:0000256" key="3">
    <source>
        <dbReference type="ARBA" id="ARBA00022679"/>
    </source>
</evidence>
<dbReference type="PANTHER" id="PTHR42933:SF4">
    <property type="entry name" value="TYPE I RESTRICTION ENZYME ECOKI METHYLASE SUBUNIT"/>
    <property type="match status" value="1"/>
</dbReference>
<keyword evidence="4" id="KW-0949">S-adenosyl-L-methionine</keyword>